<organism evidence="1 2">
    <name type="scientific">Tetragonisca angustula</name>
    <dbReference type="NCBI Taxonomy" id="166442"/>
    <lineage>
        <taxon>Eukaryota</taxon>
        <taxon>Metazoa</taxon>
        <taxon>Ecdysozoa</taxon>
        <taxon>Arthropoda</taxon>
        <taxon>Hexapoda</taxon>
        <taxon>Insecta</taxon>
        <taxon>Pterygota</taxon>
        <taxon>Neoptera</taxon>
        <taxon>Endopterygota</taxon>
        <taxon>Hymenoptera</taxon>
        <taxon>Apocrita</taxon>
        <taxon>Aculeata</taxon>
        <taxon>Apoidea</taxon>
        <taxon>Anthophila</taxon>
        <taxon>Apidae</taxon>
        <taxon>Tetragonisca</taxon>
    </lineage>
</organism>
<proteinExistence type="predicted"/>
<sequence length="108" mass="12169">MMPNMAKQHTPPVQESHKLTNIATIDHFIEQSLSCCDHVIITMKKHDAKHGKTTFHLKSDSSFQSVLSNHNQRKSKHKKPLVELTKHAVFEIFPAFAAATSKLATPEI</sequence>
<keyword evidence="2" id="KW-1185">Reference proteome</keyword>
<accession>A0AAW1AEK7</accession>
<reference evidence="1 2" key="1">
    <citation type="submission" date="2024-05" db="EMBL/GenBank/DDBJ databases">
        <title>The nuclear and mitochondrial genome assemblies of Tetragonisca angustula (Apidae: Meliponini), a tiny yet remarkable pollinator in the Neotropics.</title>
        <authorList>
            <person name="Ferrari R."/>
            <person name="Ricardo P.C."/>
            <person name="Dias F.C."/>
            <person name="Araujo N.S."/>
            <person name="Soares D.O."/>
            <person name="Zhou Q.-S."/>
            <person name="Zhu C.-D."/>
            <person name="Coutinho L."/>
            <person name="Airas M.C."/>
            <person name="Batista T.M."/>
        </authorList>
    </citation>
    <scope>NUCLEOTIDE SEQUENCE [LARGE SCALE GENOMIC DNA]</scope>
    <source>
        <strain evidence="1">ASF017062</strain>
        <tissue evidence="1">Abdomen</tissue>
    </source>
</reference>
<name>A0AAW1AEK7_9HYME</name>
<gene>
    <name evidence="1" type="ORF">QLX08_001526</name>
</gene>
<dbReference type="Proteomes" id="UP001432146">
    <property type="component" value="Unassembled WGS sequence"/>
</dbReference>
<dbReference type="AlphaFoldDB" id="A0AAW1AEK7"/>
<evidence type="ECO:0000313" key="2">
    <source>
        <dbReference type="Proteomes" id="UP001432146"/>
    </source>
</evidence>
<protein>
    <submittedName>
        <fullName evidence="1">Uncharacterized protein</fullName>
    </submittedName>
</protein>
<dbReference type="EMBL" id="JAWNGG020000020">
    <property type="protein sequence ID" value="KAK9308542.1"/>
    <property type="molecule type" value="Genomic_DNA"/>
</dbReference>
<comment type="caution">
    <text evidence="1">The sequence shown here is derived from an EMBL/GenBank/DDBJ whole genome shotgun (WGS) entry which is preliminary data.</text>
</comment>
<evidence type="ECO:0000313" key="1">
    <source>
        <dbReference type="EMBL" id="KAK9308542.1"/>
    </source>
</evidence>